<protein>
    <submittedName>
        <fullName evidence="3">RNA polymerase I specific transcription initiation factor RRN7</fullName>
    </submittedName>
</protein>
<gene>
    <name evidence="3" type="ORF">EV663_10732</name>
</gene>
<dbReference type="PANTHER" id="PTHR37826">
    <property type="entry name" value="FLOTILLIN BAND_7_5 DOMAIN PROTEIN"/>
    <property type="match status" value="1"/>
</dbReference>
<dbReference type="Pfam" id="PF11781">
    <property type="entry name" value="Zn_ribbon_RRN7"/>
    <property type="match status" value="1"/>
</dbReference>
<evidence type="ECO:0000259" key="2">
    <source>
        <dbReference type="Pfam" id="PF11781"/>
    </source>
</evidence>
<evidence type="ECO:0000313" key="4">
    <source>
        <dbReference type="Proteomes" id="UP000295050"/>
    </source>
</evidence>
<proteinExistence type="predicted"/>
<feature type="domain" description="RRN7-type" evidence="2">
    <location>
        <begin position="8"/>
        <end position="36"/>
    </location>
</feature>
<keyword evidence="1" id="KW-0812">Transmembrane</keyword>
<evidence type="ECO:0000256" key="1">
    <source>
        <dbReference type="SAM" id="Phobius"/>
    </source>
</evidence>
<dbReference type="PANTHER" id="PTHR37826:SF3">
    <property type="entry name" value="J DOMAIN-CONTAINING PROTEIN"/>
    <property type="match status" value="1"/>
</dbReference>
<dbReference type="GO" id="GO:0003743">
    <property type="term" value="F:translation initiation factor activity"/>
    <property type="evidence" value="ECO:0007669"/>
    <property type="project" value="UniProtKB-KW"/>
</dbReference>
<dbReference type="RefSeq" id="WP_132951417.1">
    <property type="nucleotide sequence ID" value="NZ_SLXU01000007.1"/>
</dbReference>
<dbReference type="InterPro" id="IPR021752">
    <property type="entry name" value="TF_Rrn7_Zf"/>
</dbReference>
<dbReference type="Gene3D" id="2.20.28.30">
    <property type="entry name" value="RNA polymerase ii, chain L"/>
    <property type="match status" value="1"/>
</dbReference>
<dbReference type="Proteomes" id="UP000295050">
    <property type="component" value="Unassembled WGS sequence"/>
</dbReference>
<keyword evidence="3" id="KW-0396">Initiation factor</keyword>
<name>A0A4R2REN3_9RHOB</name>
<reference evidence="3 4" key="1">
    <citation type="submission" date="2019-03" db="EMBL/GenBank/DDBJ databases">
        <title>Genomic Encyclopedia of Type Strains, Phase IV (KMG-IV): sequencing the most valuable type-strain genomes for metagenomic binning, comparative biology and taxonomic classification.</title>
        <authorList>
            <person name="Goeker M."/>
        </authorList>
    </citation>
    <scope>NUCLEOTIDE SEQUENCE [LARGE SCALE GENOMIC DNA]</scope>
    <source>
        <strain evidence="3 4">DSM 24766</strain>
    </source>
</reference>
<sequence length="362" mass="40556">MPRSSRSEHRFPCDQCGADFRFSPSEGRLVCDHCGQSAKIDDDGPGPDGIAENDFLAALNAKTPQAEAENIDRLKCPNCGAELELDLGAHAGECPFCATPMVTDTGPQRLIKPRAVIPFALEEREAQKAMTDWLGGLWFAPNGLRNHARKGRRMQGVYVPYWTFDADTQSRYSGARGMVVRENNRVPRNGQPRTVRAQKIRWTPVSGHVARFFDDILVLAATSLPKSYTDALEPWNLSALRPYHPEYLAGFRAEGYTMDLSEGYDEARARMDRAIRHDVRLDIGGDRQRIETLDTQVRGVTFKHVLLPVWTAAYKYRGKTYRFVVNGQTGRVRGERPWSAWKIALAVLLAAGLGYLAAFWQG</sequence>
<keyword evidence="3" id="KW-0648">Protein biosynthesis</keyword>
<dbReference type="EMBL" id="SLXU01000007">
    <property type="protein sequence ID" value="TCP60858.1"/>
    <property type="molecule type" value="Genomic_DNA"/>
</dbReference>
<keyword evidence="4" id="KW-1185">Reference proteome</keyword>
<comment type="caution">
    <text evidence="3">The sequence shown here is derived from an EMBL/GenBank/DDBJ whole genome shotgun (WGS) entry which is preliminary data.</text>
</comment>
<keyword evidence="1" id="KW-1133">Transmembrane helix</keyword>
<dbReference type="OrthoDB" id="3182597at2"/>
<evidence type="ECO:0000313" key="3">
    <source>
        <dbReference type="EMBL" id="TCP60858.1"/>
    </source>
</evidence>
<accession>A0A4R2REN3</accession>
<feature type="transmembrane region" description="Helical" evidence="1">
    <location>
        <begin position="340"/>
        <end position="360"/>
    </location>
</feature>
<dbReference type="AlphaFoldDB" id="A0A4R2REN3"/>
<organism evidence="3 4">
    <name type="scientific">Rhodovulum bhavnagarense</name>
    <dbReference type="NCBI Taxonomy" id="992286"/>
    <lineage>
        <taxon>Bacteria</taxon>
        <taxon>Pseudomonadati</taxon>
        <taxon>Pseudomonadota</taxon>
        <taxon>Alphaproteobacteria</taxon>
        <taxon>Rhodobacterales</taxon>
        <taxon>Paracoccaceae</taxon>
        <taxon>Rhodovulum</taxon>
    </lineage>
</organism>
<keyword evidence="1" id="KW-0472">Membrane</keyword>